<organism evidence="9 10">
    <name type="scientific">Qipengyuania algicida</name>
    <dbReference type="NCBI Taxonomy" id="1836209"/>
    <lineage>
        <taxon>Bacteria</taxon>
        <taxon>Pseudomonadati</taxon>
        <taxon>Pseudomonadota</taxon>
        <taxon>Alphaproteobacteria</taxon>
        <taxon>Sphingomonadales</taxon>
        <taxon>Erythrobacteraceae</taxon>
        <taxon>Qipengyuania</taxon>
    </lineage>
</organism>
<dbReference type="SUPFAM" id="SSF55874">
    <property type="entry name" value="ATPase domain of HSP90 chaperone/DNA topoisomerase II/histidine kinase"/>
    <property type="match status" value="1"/>
</dbReference>
<dbReference type="InterPro" id="IPR036890">
    <property type="entry name" value="HATPase_C_sf"/>
</dbReference>
<protein>
    <recommendedName>
        <fullName evidence="2">histidine kinase</fullName>
        <ecNumber evidence="2">2.7.13.3</ecNumber>
    </recommendedName>
</protein>
<evidence type="ECO:0000259" key="7">
    <source>
        <dbReference type="PROSITE" id="PS50109"/>
    </source>
</evidence>
<dbReference type="EC" id="2.7.13.3" evidence="2"/>
<dbReference type="SMART" id="SM00387">
    <property type="entry name" value="HATPase_c"/>
    <property type="match status" value="1"/>
</dbReference>
<dbReference type="PANTHER" id="PTHR43065">
    <property type="entry name" value="SENSOR HISTIDINE KINASE"/>
    <property type="match status" value="1"/>
</dbReference>
<proteinExistence type="predicted"/>
<feature type="transmembrane region" description="Helical" evidence="6">
    <location>
        <begin position="36"/>
        <end position="54"/>
    </location>
</feature>
<dbReference type="AlphaFoldDB" id="A0A845AJL9"/>
<dbReference type="PROSITE" id="PS50110">
    <property type="entry name" value="RESPONSE_REGULATORY"/>
    <property type="match status" value="1"/>
</dbReference>
<dbReference type="SMART" id="SM00448">
    <property type="entry name" value="REC"/>
    <property type="match status" value="1"/>
</dbReference>
<dbReference type="Gene3D" id="3.40.50.2300">
    <property type="match status" value="1"/>
</dbReference>
<dbReference type="InterPro" id="IPR005467">
    <property type="entry name" value="His_kinase_dom"/>
</dbReference>
<keyword evidence="10" id="KW-1185">Reference proteome</keyword>
<evidence type="ECO:0000256" key="2">
    <source>
        <dbReference type="ARBA" id="ARBA00012438"/>
    </source>
</evidence>
<accession>A0A845AJL9</accession>
<feature type="compositionally biased region" description="Basic and acidic residues" evidence="5">
    <location>
        <begin position="682"/>
        <end position="691"/>
    </location>
</feature>
<evidence type="ECO:0000256" key="6">
    <source>
        <dbReference type="SAM" id="Phobius"/>
    </source>
</evidence>
<dbReference type="PANTHER" id="PTHR43065:SF42">
    <property type="entry name" value="TWO-COMPONENT SENSOR PPRA"/>
    <property type="match status" value="1"/>
</dbReference>
<dbReference type="Pfam" id="PF00512">
    <property type="entry name" value="HisKA"/>
    <property type="match status" value="1"/>
</dbReference>
<dbReference type="Pfam" id="PF00072">
    <property type="entry name" value="Response_reg"/>
    <property type="match status" value="1"/>
</dbReference>
<evidence type="ECO:0000313" key="10">
    <source>
        <dbReference type="Proteomes" id="UP000439780"/>
    </source>
</evidence>
<dbReference type="PRINTS" id="PR00344">
    <property type="entry name" value="BCTRLSENSOR"/>
</dbReference>
<dbReference type="Pfam" id="PF02518">
    <property type="entry name" value="HATPase_c"/>
    <property type="match status" value="1"/>
</dbReference>
<name>A0A845AJL9_9SPHN</name>
<evidence type="ECO:0000256" key="5">
    <source>
        <dbReference type="SAM" id="MobiDB-lite"/>
    </source>
</evidence>
<dbReference type="InterPro" id="IPR013656">
    <property type="entry name" value="PAS_4"/>
</dbReference>
<dbReference type="InterPro" id="IPR004358">
    <property type="entry name" value="Sig_transdc_His_kin-like_C"/>
</dbReference>
<comment type="caution">
    <text evidence="9">The sequence shown here is derived from an EMBL/GenBank/DDBJ whole genome shotgun (WGS) entry which is preliminary data.</text>
</comment>
<feature type="domain" description="Response regulatory" evidence="8">
    <location>
        <begin position="699"/>
        <end position="814"/>
    </location>
</feature>
<feature type="transmembrane region" description="Helical" evidence="6">
    <location>
        <begin position="12"/>
        <end position="30"/>
    </location>
</feature>
<dbReference type="InterPro" id="IPR011006">
    <property type="entry name" value="CheY-like_superfamily"/>
</dbReference>
<dbReference type="FunFam" id="1.10.287.130:FF:000037">
    <property type="entry name" value="Hybrid sensor histidine kinase/response regulator"/>
    <property type="match status" value="1"/>
</dbReference>
<dbReference type="OrthoDB" id="9796100at2"/>
<dbReference type="Proteomes" id="UP000439780">
    <property type="component" value="Unassembled WGS sequence"/>
</dbReference>
<feature type="region of interest" description="Disordered" evidence="5">
    <location>
        <begin position="676"/>
        <end position="695"/>
    </location>
</feature>
<dbReference type="Gene3D" id="3.30.565.10">
    <property type="entry name" value="Histidine kinase-like ATPase, C-terminal domain"/>
    <property type="match status" value="1"/>
</dbReference>
<dbReference type="Gene3D" id="1.10.287.130">
    <property type="match status" value="1"/>
</dbReference>
<keyword evidence="3 4" id="KW-0597">Phosphoprotein</keyword>
<comment type="catalytic activity">
    <reaction evidence="1">
        <text>ATP + protein L-histidine = ADP + protein N-phospho-L-histidine.</text>
        <dbReference type="EC" id="2.7.13.3"/>
    </reaction>
</comment>
<dbReference type="Gene3D" id="3.30.450.20">
    <property type="entry name" value="PAS domain"/>
    <property type="match status" value="1"/>
</dbReference>
<dbReference type="InterPro" id="IPR036097">
    <property type="entry name" value="HisK_dim/P_sf"/>
</dbReference>
<evidence type="ECO:0000313" key="9">
    <source>
        <dbReference type="EMBL" id="MXP29101.1"/>
    </source>
</evidence>
<dbReference type="SMART" id="SM00091">
    <property type="entry name" value="PAS"/>
    <property type="match status" value="1"/>
</dbReference>
<dbReference type="EMBL" id="WTYA01000006">
    <property type="protein sequence ID" value="MXP29101.1"/>
    <property type="molecule type" value="Genomic_DNA"/>
</dbReference>
<evidence type="ECO:0000259" key="8">
    <source>
        <dbReference type="PROSITE" id="PS50110"/>
    </source>
</evidence>
<keyword evidence="6" id="KW-0812">Transmembrane</keyword>
<evidence type="ECO:0000256" key="1">
    <source>
        <dbReference type="ARBA" id="ARBA00000085"/>
    </source>
</evidence>
<keyword evidence="6" id="KW-1133">Transmembrane helix</keyword>
<dbReference type="InterPro" id="IPR003594">
    <property type="entry name" value="HATPase_dom"/>
</dbReference>
<dbReference type="Pfam" id="PF08448">
    <property type="entry name" value="PAS_4"/>
    <property type="match status" value="1"/>
</dbReference>
<dbReference type="InterPro" id="IPR001789">
    <property type="entry name" value="Sig_transdc_resp-reg_receiver"/>
</dbReference>
<dbReference type="InterPro" id="IPR035965">
    <property type="entry name" value="PAS-like_dom_sf"/>
</dbReference>
<evidence type="ECO:0000256" key="4">
    <source>
        <dbReference type="PROSITE-ProRule" id="PRU00169"/>
    </source>
</evidence>
<feature type="modified residue" description="4-aspartylphosphate" evidence="4">
    <location>
        <position position="750"/>
    </location>
</feature>
<dbReference type="InterPro" id="IPR003661">
    <property type="entry name" value="HisK_dim/P_dom"/>
</dbReference>
<dbReference type="PROSITE" id="PS50109">
    <property type="entry name" value="HIS_KIN"/>
    <property type="match status" value="1"/>
</dbReference>
<dbReference type="InterPro" id="IPR000014">
    <property type="entry name" value="PAS"/>
</dbReference>
<dbReference type="GO" id="GO:0000155">
    <property type="term" value="F:phosphorelay sensor kinase activity"/>
    <property type="evidence" value="ECO:0007669"/>
    <property type="project" value="InterPro"/>
</dbReference>
<dbReference type="SUPFAM" id="SSF47384">
    <property type="entry name" value="Homodimeric domain of signal transducing histidine kinase"/>
    <property type="match status" value="1"/>
</dbReference>
<sequence length="822" mass="88878">MQFNVETRPASTLVGVAAATVLSALLVWLIGGNALIAAIYLGGVVALMLAMVVLSRSLSQPSVGELEQPDWSVTLAGIENNRRAILITDRANRVTCANKTYQDWFRDPVPLAELPIDANTRAALVDATRKAWREGYAEVAEMVLTTGNRRFQLSVTRAGRAEDYLVWRIAEIVAERSFDGIEGWLRGPVGTMMSHAGLEMALVAPDGLVLGHTSGLAERATGESGQSLIGQEFVQLLRSDERDRIFFAREGQQGIPQTLVHIPLDERGARSIEADQAPSLMLLVDAGVGIGTGWEAGGAATIPQLEALLSALPLGLALTDRDGRFMFANKAFLRAVEREQAGLPAFPSDLVVREDKAAISDSVRRFARGVASSGDMAVRLAGDKEEPVSIGLAGVRGLGDAAVLLSISDSSEEKRLRRQVAQATKMQAVGQLAGGVAHDFNNVLTAIIGYCDLMLLRHSPGDSDYDDIQQIKANSNRAASLTRQLLAFSRQQTLRPVVLQLPDVVSEVSQLLKRLMGASIEFSIRHDRELGPVRADPQQLEQVIINLAVNARDAMQQHSARAGEDKMGRLTLATRRVSARDVRKMGIDIMPADDYTALIVQDTGGGIPASVINKIFEPFFTTKEQGKGTGLGLSTVYGIVKQSNGFIFADNVLGPDGRPQGARFTVYLPVHRGEVVPTQNGRGEDGEEGRTSEWAGGGKLLLVEDEDMVRAVAERALSRAGYSVTSARDGEEGLGIIANGKDQFDLIVSDVVMPAMDGPAMARAIRRVKPHIPILFMSGYAEEQLRNQIDIDNMYFLPKPFSVQQINARVAEVLANQMHEDA</sequence>
<keyword evidence="6" id="KW-0472">Membrane</keyword>
<reference evidence="9 10" key="1">
    <citation type="submission" date="2019-12" db="EMBL/GenBank/DDBJ databases">
        <title>Genomic-based taxomic classification of the family Erythrobacteraceae.</title>
        <authorList>
            <person name="Xu L."/>
        </authorList>
    </citation>
    <scope>NUCLEOTIDE SEQUENCE [LARGE SCALE GENOMIC DNA]</scope>
    <source>
        <strain evidence="9 10">KEMB 9005-328</strain>
    </source>
</reference>
<dbReference type="SMART" id="SM00388">
    <property type="entry name" value="HisKA"/>
    <property type="match status" value="1"/>
</dbReference>
<dbReference type="SUPFAM" id="SSF55785">
    <property type="entry name" value="PYP-like sensor domain (PAS domain)"/>
    <property type="match status" value="1"/>
</dbReference>
<gene>
    <name evidence="9" type="ORF">GRI58_09730</name>
</gene>
<dbReference type="SUPFAM" id="SSF52172">
    <property type="entry name" value="CheY-like"/>
    <property type="match status" value="1"/>
</dbReference>
<feature type="domain" description="Histidine kinase" evidence="7">
    <location>
        <begin position="435"/>
        <end position="672"/>
    </location>
</feature>
<dbReference type="CDD" id="cd00082">
    <property type="entry name" value="HisKA"/>
    <property type="match status" value="1"/>
</dbReference>
<evidence type="ECO:0000256" key="3">
    <source>
        <dbReference type="ARBA" id="ARBA00022553"/>
    </source>
</evidence>